<protein>
    <submittedName>
        <fullName evidence="2">Uncharacterized protein</fullName>
    </submittedName>
</protein>
<proteinExistence type="predicted"/>
<feature type="compositionally biased region" description="Polar residues" evidence="1">
    <location>
        <begin position="30"/>
        <end position="52"/>
    </location>
</feature>
<dbReference type="EMBL" id="CAOJ01000631">
    <property type="protein sequence ID" value="CCO26465.1"/>
    <property type="molecule type" value="Genomic_DNA"/>
</dbReference>
<sequence>MFRPTQTSLLDQKMAVGRRGTRDGLVSPPDTESISSNLGSYATPQRRPSQPENLLPTIPATPEMHESAGARFRRFAGIPTSQSGPHNLIKELSVGHRSPGKLSSGLLVPLFPTLFAQLTAIAKEFNLPSTTGLCLYLHLQDAPETPRITDDVWPLLWSRHLHTDDASLPLGLPVAGRVQFDIDIPSARVPEVLGALPLPRRMPPERRKFHARLRWSPAKSPPPKSKLIWVPLRSRAPE</sequence>
<dbReference type="Proteomes" id="UP000012065">
    <property type="component" value="Unassembled WGS sequence"/>
</dbReference>
<dbReference type="HOGENOM" id="CLU_1166525_0_0_1"/>
<reference evidence="2 3" key="1">
    <citation type="journal article" date="2013" name="J. Biotechnol.">
        <title>Establishment and interpretation of the genome sequence of the phytopathogenic fungus Rhizoctonia solani AG1-IB isolate 7/3/14.</title>
        <authorList>
            <person name="Wibberg D.W."/>
            <person name="Jelonek L.J."/>
            <person name="Rupp O.R."/>
            <person name="Hennig M.H."/>
            <person name="Eikmeyer F.E."/>
            <person name="Goesmann A.G."/>
            <person name="Hartmann A.H."/>
            <person name="Borriss R.B."/>
            <person name="Grosch R.G."/>
            <person name="Puehler A.P."/>
            <person name="Schlueter A.S."/>
        </authorList>
    </citation>
    <scope>NUCLEOTIDE SEQUENCE [LARGE SCALE GENOMIC DNA]</scope>
    <source>
        <strain evidence="3">AG1-IB / isolate 7/3/14</strain>
    </source>
</reference>
<gene>
    <name evidence="2" type="ORF">BN14_00489</name>
</gene>
<evidence type="ECO:0000256" key="1">
    <source>
        <dbReference type="SAM" id="MobiDB-lite"/>
    </source>
</evidence>
<comment type="caution">
    <text evidence="2">The sequence shown here is derived from an EMBL/GenBank/DDBJ whole genome shotgun (WGS) entry which is preliminary data.</text>
</comment>
<feature type="compositionally biased region" description="Polar residues" evidence="1">
    <location>
        <begin position="1"/>
        <end position="10"/>
    </location>
</feature>
<dbReference type="AlphaFoldDB" id="M5BK55"/>
<name>M5BK55_THACB</name>
<accession>M5BK55</accession>
<feature type="region of interest" description="Disordered" evidence="1">
    <location>
        <begin position="1"/>
        <end position="60"/>
    </location>
</feature>
<evidence type="ECO:0000313" key="2">
    <source>
        <dbReference type="EMBL" id="CCO26465.1"/>
    </source>
</evidence>
<evidence type="ECO:0000313" key="3">
    <source>
        <dbReference type="Proteomes" id="UP000012065"/>
    </source>
</evidence>
<organism evidence="2 3">
    <name type="scientific">Thanatephorus cucumeris (strain AG1-IB / isolate 7/3/14)</name>
    <name type="common">Lettuce bottom rot fungus</name>
    <name type="synonym">Rhizoctonia solani</name>
    <dbReference type="NCBI Taxonomy" id="1108050"/>
    <lineage>
        <taxon>Eukaryota</taxon>
        <taxon>Fungi</taxon>
        <taxon>Dikarya</taxon>
        <taxon>Basidiomycota</taxon>
        <taxon>Agaricomycotina</taxon>
        <taxon>Agaricomycetes</taxon>
        <taxon>Cantharellales</taxon>
        <taxon>Ceratobasidiaceae</taxon>
        <taxon>Rhizoctonia</taxon>
        <taxon>Rhizoctonia solani AG-1</taxon>
    </lineage>
</organism>